<dbReference type="InterPro" id="IPR031311">
    <property type="entry name" value="CHIT_BIND_RR_consensus"/>
</dbReference>
<feature type="chain" id="PRO_5026288077" evidence="3">
    <location>
        <begin position="25"/>
        <end position="488"/>
    </location>
</feature>
<keyword evidence="3" id="KW-0732">Signal</keyword>
<dbReference type="EMBL" id="CADCXV010000977">
    <property type="protein sequence ID" value="CAB0039720.1"/>
    <property type="molecule type" value="Genomic_DNA"/>
</dbReference>
<feature type="signal peptide" evidence="3">
    <location>
        <begin position="1"/>
        <end position="24"/>
    </location>
</feature>
<evidence type="ECO:0000256" key="2">
    <source>
        <dbReference type="PROSITE-ProRule" id="PRU00497"/>
    </source>
</evidence>
<protein>
    <submittedName>
        <fullName evidence="4">Uncharacterized protein</fullName>
    </submittedName>
</protein>
<organism evidence="4 5">
    <name type="scientific">Trichogramma brassicae</name>
    <dbReference type="NCBI Taxonomy" id="86971"/>
    <lineage>
        <taxon>Eukaryota</taxon>
        <taxon>Metazoa</taxon>
        <taxon>Ecdysozoa</taxon>
        <taxon>Arthropoda</taxon>
        <taxon>Hexapoda</taxon>
        <taxon>Insecta</taxon>
        <taxon>Pterygota</taxon>
        <taxon>Neoptera</taxon>
        <taxon>Endopterygota</taxon>
        <taxon>Hymenoptera</taxon>
        <taxon>Apocrita</taxon>
        <taxon>Proctotrupomorpha</taxon>
        <taxon>Chalcidoidea</taxon>
        <taxon>Trichogrammatidae</taxon>
        <taxon>Trichogramma</taxon>
    </lineage>
</organism>
<dbReference type="GO" id="GO:0008010">
    <property type="term" value="F:structural constituent of chitin-based larval cuticle"/>
    <property type="evidence" value="ECO:0007669"/>
    <property type="project" value="TreeGrafter"/>
</dbReference>
<accession>A0A6H5IVI0</accession>
<dbReference type="AlphaFoldDB" id="A0A6H5IVI0"/>
<dbReference type="Pfam" id="PF00379">
    <property type="entry name" value="Chitin_bind_4"/>
    <property type="match status" value="1"/>
</dbReference>
<keyword evidence="1 2" id="KW-0193">Cuticle</keyword>
<dbReference type="PROSITE" id="PS00233">
    <property type="entry name" value="CHIT_BIND_RR_1"/>
    <property type="match status" value="1"/>
</dbReference>
<keyword evidence="5" id="KW-1185">Reference proteome</keyword>
<sequence>MRFASLSDMILVLVICMHLQNCAELRFSFPIGATAYDEPQSIDYLLYMEWPIARIAPTIARCQLLVHLLVDDRSNVSTVCEIFKNIPCTVVCRRYEAVQDLPVVVACRHPINSGEASEVSCATRVRSPRRYFSIIFCNASKNIRKLRWLWQQARRRFRRRRIFGRLRWRCRWIWSSTRWRWFQRRWRRRWRLRRIVRRRWLQRRRWRRWHFRWLQWTQWTTHTDRLVRRSERRFRAFWKRMLETWNKNSIANVLGNAEAVSGSYSYTGPDGQVYTINYTADETGFHAQGAHIPTPPPIPPEIQRGIELSLAAEARGENQDGAYRGEGGSGGKDTMQEIDYVPTMNNSSLIFIQRWLPRRRWRRRWWRWLSKLPIWRWLPELTGRLPILTTTSIPIKASCRGPSCRARLDPSRRSSDLISRSRLPPHVFRGVIVHYRTDSPVIILKVVDLPAPFTPRSPKHSCCLTPKLISSTAKYQLLPYLLYDRQTD</sequence>
<dbReference type="InterPro" id="IPR000618">
    <property type="entry name" value="Insect_cuticle"/>
</dbReference>
<reference evidence="4 5" key="1">
    <citation type="submission" date="2020-02" db="EMBL/GenBank/DDBJ databases">
        <authorList>
            <person name="Ferguson B K."/>
        </authorList>
    </citation>
    <scope>NUCLEOTIDE SEQUENCE [LARGE SCALE GENOMIC DNA]</scope>
</reference>
<dbReference type="OrthoDB" id="6365759at2759"/>
<dbReference type="InterPro" id="IPR050468">
    <property type="entry name" value="Cuticle_Struct_Prot"/>
</dbReference>
<proteinExistence type="predicted"/>
<dbReference type="PANTHER" id="PTHR10380:SF222">
    <property type="entry name" value="CUTICULAR PROTEIN 47EA"/>
    <property type="match status" value="1"/>
</dbReference>
<evidence type="ECO:0000256" key="1">
    <source>
        <dbReference type="ARBA" id="ARBA00022460"/>
    </source>
</evidence>
<evidence type="ECO:0000313" key="5">
    <source>
        <dbReference type="Proteomes" id="UP000479190"/>
    </source>
</evidence>
<evidence type="ECO:0000256" key="3">
    <source>
        <dbReference type="SAM" id="SignalP"/>
    </source>
</evidence>
<name>A0A6H5IVI0_9HYME</name>
<dbReference type="PROSITE" id="PS51155">
    <property type="entry name" value="CHIT_BIND_RR_2"/>
    <property type="match status" value="1"/>
</dbReference>
<dbReference type="PANTHER" id="PTHR10380">
    <property type="entry name" value="CUTICLE PROTEIN"/>
    <property type="match status" value="1"/>
</dbReference>
<dbReference type="Proteomes" id="UP000479190">
    <property type="component" value="Unassembled WGS sequence"/>
</dbReference>
<dbReference type="GO" id="GO:0062129">
    <property type="term" value="C:chitin-based extracellular matrix"/>
    <property type="evidence" value="ECO:0007669"/>
    <property type="project" value="TreeGrafter"/>
</dbReference>
<evidence type="ECO:0000313" key="4">
    <source>
        <dbReference type="EMBL" id="CAB0039720.1"/>
    </source>
</evidence>
<gene>
    <name evidence="4" type="ORF">TBRA_LOCUS11458</name>
</gene>